<organism evidence="2 3">
    <name type="scientific">Favolaschia claudopus</name>
    <dbReference type="NCBI Taxonomy" id="2862362"/>
    <lineage>
        <taxon>Eukaryota</taxon>
        <taxon>Fungi</taxon>
        <taxon>Dikarya</taxon>
        <taxon>Basidiomycota</taxon>
        <taxon>Agaricomycotina</taxon>
        <taxon>Agaricomycetes</taxon>
        <taxon>Agaricomycetidae</taxon>
        <taxon>Agaricales</taxon>
        <taxon>Marasmiineae</taxon>
        <taxon>Mycenaceae</taxon>
        <taxon>Favolaschia</taxon>
    </lineage>
</organism>
<dbReference type="AlphaFoldDB" id="A0AAW0B206"/>
<dbReference type="PROSITE" id="PS00109">
    <property type="entry name" value="PROTEIN_KINASE_TYR"/>
    <property type="match status" value="1"/>
</dbReference>
<comment type="caution">
    <text evidence="2">The sequence shown here is derived from an EMBL/GenBank/DDBJ whole genome shotgun (WGS) entry which is preliminary data.</text>
</comment>
<dbReference type="EMBL" id="JAWWNJ010000042">
    <property type="protein sequence ID" value="KAK7019866.1"/>
    <property type="molecule type" value="Genomic_DNA"/>
</dbReference>
<sequence length="612" mass="68517">MSVAGVPEVPLEFFLDAVLPSAAQWHASVDRLLAKRDRIKQGYWHQPSPSFSLVASGGALEEHLEPVLNTILDASKSFAPRSATCCLVPMPQGETASDGASPSDAALQLFDTKLRYTTAVPFRFNTMRNLESFSNEKELLWSCEDVLRNDPCRRFTYGITVDGNKFRIWFLSRSHGLVSTPFDGVTDVSYLIQLFLRLAFATPEQLGYDTTMSYFVDGTGCSQMTLKVGQTVYVTKQLLSDHRSEVICGRATRVWEGFREDDPLRTPVAVKDLWMPADAAQEGNQLMELHEKLRGLTHLSLPCPPSRYFLTVVEHGFVPTSNGVEDDTLLMLGGSMPHGLSASRLKHYRIVFQQVGAPIHSLNSLAEVMRALADTTRALQLLYQLGLVHRDVSAGNILVVDGVGTLTDLEFMRTYKGPVTFSPSDRFLGTPNFTAGEVAAGTYGYSHTFRAVDVLFPAKRPFRHNPFHDVESTLWIGIWVLFYRRRHVPEVKELFDEHFSRHFTERTFNFRMLAICCGFLHLDRSDPFYSVLEILHDARLQLHLRYASFESNIGSQYHFLENEAAPSTGSPFDDIHSVFIAHYEKAAACAEGLLLQTPCATSAELALSAKML</sequence>
<dbReference type="InterPro" id="IPR000719">
    <property type="entry name" value="Prot_kinase_dom"/>
</dbReference>
<dbReference type="PANTHER" id="PTHR38248:SF2">
    <property type="entry name" value="FUNK1 11"/>
    <property type="match status" value="1"/>
</dbReference>
<dbReference type="Pfam" id="PF17667">
    <property type="entry name" value="Pkinase_fungal"/>
    <property type="match status" value="2"/>
</dbReference>
<dbReference type="Gene3D" id="1.10.510.10">
    <property type="entry name" value="Transferase(Phosphotransferase) domain 1"/>
    <property type="match status" value="1"/>
</dbReference>
<dbReference type="PROSITE" id="PS50011">
    <property type="entry name" value="PROTEIN_KINASE_DOM"/>
    <property type="match status" value="1"/>
</dbReference>
<dbReference type="PANTHER" id="PTHR38248">
    <property type="entry name" value="FUNK1 6"/>
    <property type="match status" value="1"/>
</dbReference>
<dbReference type="Proteomes" id="UP001362999">
    <property type="component" value="Unassembled WGS sequence"/>
</dbReference>
<feature type="domain" description="Protein kinase" evidence="1">
    <location>
        <begin position="240"/>
        <end position="529"/>
    </location>
</feature>
<dbReference type="GO" id="GO:0005524">
    <property type="term" value="F:ATP binding"/>
    <property type="evidence" value="ECO:0007669"/>
    <property type="project" value="InterPro"/>
</dbReference>
<dbReference type="GO" id="GO:0004672">
    <property type="term" value="F:protein kinase activity"/>
    <property type="evidence" value="ECO:0007669"/>
    <property type="project" value="InterPro"/>
</dbReference>
<accession>A0AAW0B206</accession>
<dbReference type="SMART" id="SM00220">
    <property type="entry name" value="S_TKc"/>
    <property type="match status" value="1"/>
</dbReference>
<name>A0AAW0B206_9AGAR</name>
<protein>
    <recommendedName>
        <fullName evidence="1">Protein kinase domain-containing protein</fullName>
    </recommendedName>
</protein>
<evidence type="ECO:0000259" key="1">
    <source>
        <dbReference type="PROSITE" id="PS50011"/>
    </source>
</evidence>
<gene>
    <name evidence="2" type="ORF">R3P38DRAFT_2970611</name>
</gene>
<evidence type="ECO:0000313" key="3">
    <source>
        <dbReference type="Proteomes" id="UP001362999"/>
    </source>
</evidence>
<dbReference type="InterPro" id="IPR011009">
    <property type="entry name" value="Kinase-like_dom_sf"/>
</dbReference>
<evidence type="ECO:0000313" key="2">
    <source>
        <dbReference type="EMBL" id="KAK7019866.1"/>
    </source>
</evidence>
<dbReference type="InterPro" id="IPR008266">
    <property type="entry name" value="Tyr_kinase_AS"/>
</dbReference>
<dbReference type="InterPro" id="IPR040976">
    <property type="entry name" value="Pkinase_fungal"/>
</dbReference>
<dbReference type="SUPFAM" id="SSF56112">
    <property type="entry name" value="Protein kinase-like (PK-like)"/>
    <property type="match status" value="1"/>
</dbReference>
<reference evidence="2 3" key="1">
    <citation type="journal article" date="2024" name="J Genomics">
        <title>Draft genome sequencing and assembly of Favolaschia claudopus CIRM-BRFM 2984 isolated from oak limbs.</title>
        <authorList>
            <person name="Navarro D."/>
            <person name="Drula E."/>
            <person name="Chaduli D."/>
            <person name="Cazenave R."/>
            <person name="Ahrendt S."/>
            <person name="Wang J."/>
            <person name="Lipzen A."/>
            <person name="Daum C."/>
            <person name="Barry K."/>
            <person name="Grigoriev I.V."/>
            <person name="Favel A."/>
            <person name="Rosso M.N."/>
            <person name="Martin F."/>
        </authorList>
    </citation>
    <scope>NUCLEOTIDE SEQUENCE [LARGE SCALE GENOMIC DNA]</scope>
    <source>
        <strain evidence="2 3">CIRM-BRFM 2984</strain>
    </source>
</reference>
<keyword evidence="3" id="KW-1185">Reference proteome</keyword>
<proteinExistence type="predicted"/>